<dbReference type="RefSeq" id="XP_037878183.1">
    <property type="nucleotide sequence ID" value="XM_038022329.1"/>
</dbReference>
<accession>U6KD91</accession>
<sequence length="148" mass="16120">MFTSVHPTQTTPQPVGLRRMGATKRITVLPDHKEQQIVQELPRMSANTPDGAYGCTSMGGCLSCILGENLWAVGYCVELVLIAAFLQKFYPIGAVFTTFFREEPLSGKKSANLSPSHPPPNANELQELLLLQLSAACLLYLRAITSSP</sequence>
<proteinExistence type="predicted"/>
<dbReference type="AlphaFoldDB" id="U6KD91"/>
<evidence type="ECO:0000313" key="1">
    <source>
        <dbReference type="EMBL" id="CDJ35894.1"/>
    </source>
</evidence>
<reference evidence="1" key="1">
    <citation type="submission" date="2013-10" db="EMBL/GenBank/DDBJ databases">
        <title>Genomic analysis of the causative agents of coccidiosis in chickens.</title>
        <authorList>
            <person name="Reid A.J."/>
            <person name="Blake D."/>
            <person name="Billington K."/>
            <person name="Browne H."/>
            <person name="Dunn M."/>
            <person name="Hung S."/>
            <person name="Kawahara F."/>
            <person name="Miranda-Saavedra D."/>
            <person name="Mourier T."/>
            <person name="Nagra H."/>
            <person name="Otto T.D."/>
            <person name="Rawlings N."/>
            <person name="Sanchez A."/>
            <person name="Sanders M."/>
            <person name="Subramaniam C."/>
            <person name="Tay Y."/>
            <person name="Dear P."/>
            <person name="Doerig C."/>
            <person name="Gruber A."/>
            <person name="Parkinson J."/>
            <person name="Shirley M."/>
            <person name="Wan K.L."/>
            <person name="Berriman M."/>
            <person name="Tomley F."/>
            <person name="Pain A."/>
        </authorList>
    </citation>
    <scope>NUCLEOTIDE SEQUENCE [LARGE SCALE GENOMIC DNA]</scope>
    <source>
        <strain evidence="1">Houghton</strain>
    </source>
</reference>
<name>U6KD91_9EIME</name>
<dbReference type="GeneID" id="60404019"/>
<protein>
    <submittedName>
        <fullName evidence="1">Uncharacterized protein</fullName>
    </submittedName>
</protein>
<gene>
    <name evidence="1" type="ORF">EMH_0040590</name>
</gene>
<keyword evidence="2" id="KW-1185">Reference proteome</keyword>
<dbReference type="Proteomes" id="UP000030744">
    <property type="component" value="Unassembled WGS sequence"/>
</dbReference>
<reference evidence="1" key="2">
    <citation type="submission" date="2013-10" db="EMBL/GenBank/DDBJ databases">
        <authorList>
            <person name="Aslett M."/>
        </authorList>
    </citation>
    <scope>NUCLEOTIDE SEQUENCE [LARGE SCALE GENOMIC DNA]</scope>
    <source>
        <strain evidence="1">Houghton</strain>
    </source>
</reference>
<organism evidence="1 2">
    <name type="scientific">Eimeria mitis</name>
    <dbReference type="NCBI Taxonomy" id="44415"/>
    <lineage>
        <taxon>Eukaryota</taxon>
        <taxon>Sar</taxon>
        <taxon>Alveolata</taxon>
        <taxon>Apicomplexa</taxon>
        <taxon>Conoidasida</taxon>
        <taxon>Coccidia</taxon>
        <taxon>Eucoccidiorida</taxon>
        <taxon>Eimeriorina</taxon>
        <taxon>Eimeriidae</taxon>
        <taxon>Eimeria</taxon>
    </lineage>
</organism>
<dbReference type="VEuPathDB" id="ToxoDB:EMH_0040590"/>
<dbReference type="EMBL" id="HG735413">
    <property type="protein sequence ID" value="CDJ35894.1"/>
    <property type="molecule type" value="Genomic_DNA"/>
</dbReference>
<evidence type="ECO:0000313" key="2">
    <source>
        <dbReference type="Proteomes" id="UP000030744"/>
    </source>
</evidence>